<evidence type="ECO:0000313" key="5">
    <source>
        <dbReference type="Proteomes" id="UP000243333"/>
    </source>
</evidence>
<dbReference type="Pfam" id="PF19568">
    <property type="entry name" value="Spore_III_AA"/>
    <property type="match status" value="1"/>
</dbReference>
<dbReference type="InterPro" id="IPR045735">
    <property type="entry name" value="Spore_III_AA_AAA+_ATPase"/>
</dbReference>
<dbReference type="AlphaFoldDB" id="A0A1G7IC10"/>
<keyword evidence="5" id="KW-1185">Reference proteome</keyword>
<dbReference type="PANTHER" id="PTHR20953">
    <property type="entry name" value="KINASE-RELATED"/>
    <property type="match status" value="1"/>
</dbReference>
<dbReference type="PANTHER" id="PTHR20953:SF3">
    <property type="entry name" value="P-LOOP CONTAINING NUCLEOSIDE TRIPHOSPHATE HYDROLASES SUPERFAMILY PROTEIN"/>
    <property type="match status" value="1"/>
</dbReference>
<dbReference type="InterPro" id="IPR014217">
    <property type="entry name" value="Spore_III_AA"/>
</dbReference>
<organism evidence="4 5">
    <name type="scientific">Sporolituus thermophilus DSM 23256</name>
    <dbReference type="NCBI Taxonomy" id="1123285"/>
    <lineage>
        <taxon>Bacteria</taxon>
        <taxon>Bacillati</taxon>
        <taxon>Bacillota</taxon>
        <taxon>Negativicutes</taxon>
        <taxon>Selenomonadales</taxon>
        <taxon>Sporomusaceae</taxon>
        <taxon>Sporolituus</taxon>
    </lineage>
</organism>
<dbReference type="GO" id="GO:0005524">
    <property type="term" value="F:ATP binding"/>
    <property type="evidence" value="ECO:0007669"/>
    <property type="project" value="UniProtKB-KW"/>
</dbReference>
<dbReference type="InterPro" id="IPR003593">
    <property type="entry name" value="AAA+_ATPase"/>
</dbReference>
<name>A0A1G7IC10_9FIRM</name>
<dbReference type="Gene3D" id="3.40.50.300">
    <property type="entry name" value="P-loop containing nucleotide triphosphate hydrolases"/>
    <property type="match status" value="1"/>
</dbReference>
<dbReference type="SMART" id="SM00382">
    <property type="entry name" value="AAA"/>
    <property type="match status" value="1"/>
</dbReference>
<protein>
    <submittedName>
        <fullName evidence="4">Stage III sporulation protein AA</fullName>
    </submittedName>
</protein>
<evidence type="ECO:0000256" key="1">
    <source>
        <dbReference type="ARBA" id="ARBA00022741"/>
    </source>
</evidence>
<gene>
    <name evidence="4" type="ORF">SAMN05660235_00451</name>
</gene>
<dbReference type="InterPro" id="IPR027417">
    <property type="entry name" value="P-loop_NTPase"/>
</dbReference>
<keyword evidence="2" id="KW-0067">ATP-binding</keyword>
<dbReference type="Proteomes" id="UP000243333">
    <property type="component" value="Unassembled WGS sequence"/>
</dbReference>
<evidence type="ECO:0000313" key="4">
    <source>
        <dbReference type="EMBL" id="SDF10242.1"/>
    </source>
</evidence>
<dbReference type="EMBL" id="FNBU01000002">
    <property type="protein sequence ID" value="SDF10242.1"/>
    <property type="molecule type" value="Genomic_DNA"/>
</dbReference>
<dbReference type="SUPFAM" id="SSF52540">
    <property type="entry name" value="P-loop containing nucleoside triphosphate hydrolases"/>
    <property type="match status" value="1"/>
</dbReference>
<keyword evidence="1" id="KW-0547">Nucleotide-binding</keyword>
<accession>A0A1G7IC10</accession>
<dbReference type="NCBIfam" id="TIGR02858">
    <property type="entry name" value="spore_III_AA"/>
    <property type="match status" value="1"/>
</dbReference>
<sequence>MAIVNHIYVGKGDGIYMETIRALEKTVFPVLPHTIAALLRGVSPALLAQATEIRLRVNQPLLLGLGATDVMLTPAGQPTGRREQAYCCCYDDLIKTLQLISKNSLYAFEQELKLGFITIAGGHRVGLAGQVIVHDGTVKALKNATAMNIRLAREVKGCADPLMPYLIGPDGCVYSTLLISPPRCGKTTLLRDIIRQLSSGVRQLNFPGVQVGLVDERSEIAACVSGVPSMDLGPRVDVLDGCPKASGLLMLLRSMAPQVMVTDELGRGEDAAAIQEALHAGVAVVATVHGRDIAGISQRPYVGELIKNGWFDRYVILSDTPTVGTIEQVIAVADGRTLYRRSKEVRVCG</sequence>
<proteinExistence type="predicted"/>
<feature type="domain" description="AAA+ ATPase" evidence="3">
    <location>
        <begin position="172"/>
        <end position="322"/>
    </location>
</feature>
<evidence type="ECO:0000259" key="3">
    <source>
        <dbReference type="SMART" id="SM00382"/>
    </source>
</evidence>
<evidence type="ECO:0000256" key="2">
    <source>
        <dbReference type="ARBA" id="ARBA00022840"/>
    </source>
</evidence>
<reference evidence="5" key="1">
    <citation type="submission" date="2016-10" db="EMBL/GenBank/DDBJ databases">
        <authorList>
            <person name="Varghese N."/>
            <person name="Submissions S."/>
        </authorList>
    </citation>
    <scope>NUCLEOTIDE SEQUENCE [LARGE SCALE GENOMIC DNA]</scope>
    <source>
        <strain evidence="5">DSM 23256</strain>
    </source>
</reference>
<dbReference type="STRING" id="1123285.SAMN05660235_00451"/>
<dbReference type="OrthoDB" id="9768243at2"/>